<evidence type="ECO:0000256" key="5">
    <source>
        <dbReference type="SAM" id="Phobius"/>
    </source>
</evidence>
<organism evidence="7 8">
    <name type="scientific">Musca domestica</name>
    <name type="common">House fly</name>
    <dbReference type="NCBI Taxonomy" id="7370"/>
    <lineage>
        <taxon>Eukaryota</taxon>
        <taxon>Metazoa</taxon>
        <taxon>Ecdysozoa</taxon>
        <taxon>Arthropoda</taxon>
        <taxon>Hexapoda</taxon>
        <taxon>Insecta</taxon>
        <taxon>Pterygota</taxon>
        <taxon>Neoptera</taxon>
        <taxon>Endopterygota</taxon>
        <taxon>Diptera</taxon>
        <taxon>Brachycera</taxon>
        <taxon>Muscomorpha</taxon>
        <taxon>Muscoidea</taxon>
        <taxon>Muscidae</taxon>
        <taxon>Musca</taxon>
    </lineage>
</organism>
<feature type="transmembrane region" description="Helical" evidence="5">
    <location>
        <begin position="21"/>
        <end position="39"/>
    </location>
</feature>
<reference evidence="8" key="1">
    <citation type="submission" date="2025-08" db="UniProtKB">
        <authorList>
            <consortium name="RefSeq"/>
        </authorList>
    </citation>
    <scope>IDENTIFICATION</scope>
    <source>
        <strain evidence="8">Aabys</strain>
        <tissue evidence="8">Whole body</tissue>
    </source>
</reference>
<evidence type="ECO:0000256" key="2">
    <source>
        <dbReference type="ARBA" id="ARBA00022685"/>
    </source>
</evidence>
<feature type="domain" description="Insulin-like" evidence="6">
    <location>
        <begin position="47"/>
        <end position="143"/>
    </location>
</feature>
<comment type="subcellular location">
    <subcellularLocation>
        <location evidence="4">Secreted</location>
    </subcellularLocation>
</comment>
<dbReference type="SMART" id="SM00078">
    <property type="entry name" value="IlGF"/>
    <property type="match status" value="1"/>
</dbReference>
<dbReference type="Pfam" id="PF00049">
    <property type="entry name" value="Insulin"/>
    <property type="match status" value="1"/>
</dbReference>
<keyword evidence="5" id="KW-0812">Transmembrane</keyword>
<dbReference type="InterPro" id="IPR036438">
    <property type="entry name" value="Insulin-like_sf"/>
</dbReference>
<gene>
    <name evidence="8" type="primary">LOC131805913</name>
</gene>
<accession>A0ABM3VIR1</accession>
<evidence type="ECO:0000313" key="8">
    <source>
        <dbReference type="RefSeq" id="XP_058985681.1"/>
    </source>
</evidence>
<dbReference type="InterPro" id="IPR016179">
    <property type="entry name" value="Insulin-like"/>
</dbReference>
<proteinExistence type="inferred from homology"/>
<keyword evidence="5" id="KW-1133">Transmembrane helix</keyword>
<keyword evidence="5" id="KW-0472">Membrane</keyword>
<comment type="similarity">
    <text evidence="1 4">Belongs to the insulin family.</text>
</comment>
<dbReference type="InterPro" id="IPR022353">
    <property type="entry name" value="Insulin_CS"/>
</dbReference>
<dbReference type="Proteomes" id="UP001652621">
    <property type="component" value="Unplaced"/>
</dbReference>
<keyword evidence="2" id="KW-0165">Cleavage on pair of basic residues</keyword>
<dbReference type="GeneID" id="131805913"/>
<evidence type="ECO:0000313" key="7">
    <source>
        <dbReference type="Proteomes" id="UP001652621"/>
    </source>
</evidence>
<evidence type="ECO:0000256" key="1">
    <source>
        <dbReference type="ARBA" id="ARBA00009034"/>
    </source>
</evidence>
<dbReference type="Gene3D" id="1.10.100.10">
    <property type="entry name" value="Insulin-like"/>
    <property type="match status" value="1"/>
</dbReference>
<protein>
    <submittedName>
        <fullName evidence="8">Bombyxin A-2 homolog</fullName>
    </submittedName>
</protein>
<sequence length="146" mass="17425">MRLVIYILNCICQTMRVTKRNYPMCMCLIFFIIITWDYVSSTAQVRQFYCGNDIYNYFLTNCKEYYNRPYKRMGYEQFDMPTLFADGNDLADRTYENKNKGSSFLSNIYEGLMLAKTQNRLKRGVYDECCRKPCTESEISSYCRKV</sequence>
<evidence type="ECO:0000256" key="4">
    <source>
        <dbReference type="RuleBase" id="RU000406"/>
    </source>
</evidence>
<keyword evidence="4" id="KW-0964">Secreted</keyword>
<dbReference type="RefSeq" id="XP_058985681.1">
    <property type="nucleotide sequence ID" value="XM_059129698.1"/>
</dbReference>
<keyword evidence="3" id="KW-0732">Signal</keyword>
<keyword evidence="7" id="KW-1185">Reference proteome</keyword>
<evidence type="ECO:0000256" key="3">
    <source>
        <dbReference type="ARBA" id="ARBA00022729"/>
    </source>
</evidence>
<dbReference type="SUPFAM" id="SSF56994">
    <property type="entry name" value="Insulin-like"/>
    <property type="match status" value="1"/>
</dbReference>
<evidence type="ECO:0000259" key="6">
    <source>
        <dbReference type="SMART" id="SM00078"/>
    </source>
</evidence>
<dbReference type="PROSITE" id="PS00262">
    <property type="entry name" value="INSULIN"/>
    <property type="match status" value="1"/>
</dbReference>
<dbReference type="CDD" id="cd04366">
    <property type="entry name" value="IlGF_insulin_bombyxin_like"/>
    <property type="match status" value="1"/>
</dbReference>
<name>A0ABM3VIR1_MUSDO</name>